<dbReference type="InterPro" id="IPR001839">
    <property type="entry name" value="TGF-b_C"/>
</dbReference>
<reference evidence="11" key="3">
    <citation type="submission" date="2025-08" db="UniProtKB">
        <authorList>
            <consortium name="Ensembl"/>
        </authorList>
    </citation>
    <scope>IDENTIFICATION</scope>
    <source>
        <strain evidence="11">HSOK</strain>
    </source>
</reference>
<accession>A0A3P9IYL5</accession>
<evidence type="ECO:0000256" key="9">
    <source>
        <dbReference type="SAM" id="MobiDB-lite"/>
    </source>
</evidence>
<reference evidence="11" key="4">
    <citation type="submission" date="2025-09" db="UniProtKB">
        <authorList>
            <consortium name="Ensembl"/>
        </authorList>
    </citation>
    <scope>IDENTIFICATION</scope>
    <source>
        <strain evidence="11">HSOK</strain>
    </source>
</reference>
<dbReference type="Pfam" id="PF00019">
    <property type="entry name" value="TGF_beta"/>
    <property type="match status" value="1"/>
</dbReference>
<evidence type="ECO:0000256" key="1">
    <source>
        <dbReference type="ARBA" id="ARBA00004613"/>
    </source>
</evidence>
<evidence type="ECO:0000256" key="5">
    <source>
        <dbReference type="ARBA" id="ARBA00023030"/>
    </source>
</evidence>
<feature type="domain" description="TGF-beta family profile" evidence="10">
    <location>
        <begin position="398"/>
        <end position="509"/>
    </location>
</feature>
<evidence type="ECO:0000256" key="3">
    <source>
        <dbReference type="ARBA" id="ARBA00022525"/>
    </source>
</evidence>
<dbReference type="Pfam" id="PF00688">
    <property type="entry name" value="TGFb_propeptide"/>
    <property type="match status" value="1"/>
</dbReference>
<keyword evidence="5 8" id="KW-0339">Growth factor</keyword>
<dbReference type="SUPFAM" id="SSF57501">
    <property type="entry name" value="Cystine-knot cytokines"/>
    <property type="match status" value="1"/>
</dbReference>
<dbReference type="PROSITE" id="PS51362">
    <property type="entry name" value="TGF_BETA_2"/>
    <property type="match status" value="1"/>
</dbReference>
<keyword evidence="7" id="KW-0325">Glycoprotein</keyword>
<name>A0A3P9IYL5_ORYLA</name>
<evidence type="ECO:0000313" key="12">
    <source>
        <dbReference type="Proteomes" id="UP000265200"/>
    </source>
</evidence>
<dbReference type="PANTHER" id="PTHR11848">
    <property type="entry name" value="TGF-BETA FAMILY"/>
    <property type="match status" value="1"/>
</dbReference>
<dbReference type="Gene3D" id="2.60.120.970">
    <property type="match status" value="1"/>
</dbReference>
<comment type="subcellular location">
    <subcellularLocation>
        <location evidence="1">Secreted</location>
    </subcellularLocation>
</comment>
<dbReference type="Ensembl" id="ENSORLT00015006515.1">
    <property type="protein sequence ID" value="ENSORLP00015025001.1"/>
    <property type="gene ID" value="ENSORLG00015005862.1"/>
</dbReference>
<proteinExistence type="inferred from homology"/>
<dbReference type="PROSITE" id="PS00250">
    <property type="entry name" value="TGF_BETA_1"/>
    <property type="match status" value="1"/>
</dbReference>
<evidence type="ECO:0000256" key="6">
    <source>
        <dbReference type="ARBA" id="ARBA00023157"/>
    </source>
</evidence>
<evidence type="ECO:0000259" key="10">
    <source>
        <dbReference type="PROSITE" id="PS51362"/>
    </source>
</evidence>
<keyword evidence="6" id="KW-1015">Disulfide bond</keyword>
<dbReference type="FunFam" id="2.10.90.10:FF:000001">
    <property type="entry name" value="Bone morphogenetic protein 4"/>
    <property type="match status" value="1"/>
</dbReference>
<protein>
    <submittedName>
        <fullName evidence="11">Bone morphogenetic protein 10, like</fullName>
    </submittedName>
</protein>
<evidence type="ECO:0000256" key="8">
    <source>
        <dbReference type="RuleBase" id="RU000354"/>
    </source>
</evidence>
<dbReference type="PANTHER" id="PTHR11848:SF39">
    <property type="entry name" value="BONE MORPHOGENETIC PROTEIN 10"/>
    <property type="match status" value="1"/>
</dbReference>
<dbReference type="GO" id="GO:0005576">
    <property type="term" value="C:extracellular region"/>
    <property type="evidence" value="ECO:0007669"/>
    <property type="project" value="UniProtKB-SubCell"/>
</dbReference>
<dbReference type="InterPro" id="IPR001111">
    <property type="entry name" value="TGF-b_propeptide"/>
</dbReference>
<dbReference type="InterPro" id="IPR029034">
    <property type="entry name" value="Cystine-knot_cytokine"/>
</dbReference>
<dbReference type="AlphaFoldDB" id="A0A3P9IYL5"/>
<sequence length="509" mass="57442">MASHMGQHSPALITQPQDQQGRQRFHFGPKSQLLSPDEGESAGVFLKKKSHLLISCSVVGCKSFLCSAMTASTFSNLGSVNTLNVALLVVTGLSWSSPIKPAENQHWMSFGVNGRHEPLFNAQDLLSQFLSTLNLTRLRSQTRGLTGPQEPLPEFMLELYKRFTNDRTAVPSANIVRSFKNEDSSLSTVRVVGVRIYPLLFNITIPHHESITVAELRLFTLIRKAQKPHPGFDCEVTIYKKHKGVVWTKEVGKEVRGRDKEEVVGMEDLEQLVTKHIHVKDNSWVSFDLTHVVSLWRKSGRAAHRLEVHVACLEDRSLAEIDIDRNLEGQHNTVLIVFSDDQSREPKKDRQELKQVIKHEINLKANVGQSQHAFKGHAYDQQSVTEFQSNHIYDTPPRIRRSAKSQSCRRTPLFVDFKDIGWDSWIIQPLGYEAYKCNGVCNPPMTSEVSPTNHAIVQTLLNLHSPDRTSRACCVPTKLEPISLLYHDNGVVTFNHKYEGMVVAECGCR</sequence>
<dbReference type="GO" id="GO:0008083">
    <property type="term" value="F:growth factor activity"/>
    <property type="evidence" value="ECO:0007669"/>
    <property type="project" value="UniProtKB-KW"/>
</dbReference>
<evidence type="ECO:0000256" key="7">
    <source>
        <dbReference type="ARBA" id="ARBA00023180"/>
    </source>
</evidence>
<dbReference type="SMART" id="SM00204">
    <property type="entry name" value="TGFB"/>
    <property type="match status" value="1"/>
</dbReference>
<organism evidence="11 12">
    <name type="scientific">Oryzias latipes</name>
    <name type="common">Japanese rice fish</name>
    <name type="synonym">Japanese killifish</name>
    <dbReference type="NCBI Taxonomy" id="8090"/>
    <lineage>
        <taxon>Eukaryota</taxon>
        <taxon>Metazoa</taxon>
        <taxon>Chordata</taxon>
        <taxon>Craniata</taxon>
        <taxon>Vertebrata</taxon>
        <taxon>Euteleostomi</taxon>
        <taxon>Actinopterygii</taxon>
        <taxon>Neopterygii</taxon>
        <taxon>Teleostei</taxon>
        <taxon>Neoteleostei</taxon>
        <taxon>Acanthomorphata</taxon>
        <taxon>Ovalentaria</taxon>
        <taxon>Atherinomorphae</taxon>
        <taxon>Beloniformes</taxon>
        <taxon>Adrianichthyidae</taxon>
        <taxon>Oryziinae</taxon>
        <taxon>Oryzias</taxon>
    </lineage>
</organism>
<comment type="similarity">
    <text evidence="2 8">Belongs to the TGF-beta family.</text>
</comment>
<dbReference type="Proteomes" id="UP000265200">
    <property type="component" value="Chromosome 12"/>
</dbReference>
<feature type="compositionally biased region" description="Polar residues" evidence="9">
    <location>
        <begin position="12"/>
        <end position="21"/>
    </location>
</feature>
<evidence type="ECO:0000256" key="4">
    <source>
        <dbReference type="ARBA" id="ARBA00022729"/>
    </source>
</evidence>
<reference evidence="11 12" key="2">
    <citation type="submission" date="2017-04" db="EMBL/GenBank/DDBJ databases">
        <title>CpG methylation of centromeres and impact of large insertions on vertebrate speciation.</title>
        <authorList>
            <person name="Ichikawa K."/>
            <person name="Yoshimura J."/>
            <person name="Morishita S."/>
        </authorList>
    </citation>
    <scope>NUCLEOTIDE SEQUENCE</scope>
    <source>
        <strain evidence="11 12">HSOK</strain>
    </source>
</reference>
<dbReference type="InterPro" id="IPR017948">
    <property type="entry name" value="TGFb_CS"/>
</dbReference>
<keyword evidence="4" id="KW-0732">Signal</keyword>
<feature type="region of interest" description="Disordered" evidence="9">
    <location>
        <begin position="1"/>
        <end position="21"/>
    </location>
</feature>
<dbReference type="Gene3D" id="2.10.90.10">
    <property type="entry name" value="Cystine-knot cytokines"/>
    <property type="match status" value="1"/>
</dbReference>
<dbReference type="GO" id="GO:0035239">
    <property type="term" value="P:tube morphogenesis"/>
    <property type="evidence" value="ECO:0007669"/>
    <property type="project" value="UniProtKB-ARBA"/>
</dbReference>
<evidence type="ECO:0000313" key="11">
    <source>
        <dbReference type="Ensembl" id="ENSORLP00015025001.1"/>
    </source>
</evidence>
<dbReference type="InterPro" id="IPR015615">
    <property type="entry name" value="TGF-beta-rel"/>
</dbReference>
<reference key="1">
    <citation type="journal article" date="2007" name="Nature">
        <title>The medaka draft genome and insights into vertebrate genome evolution.</title>
        <authorList>
            <person name="Kasahara M."/>
            <person name="Naruse K."/>
            <person name="Sasaki S."/>
            <person name="Nakatani Y."/>
            <person name="Qu W."/>
            <person name="Ahsan B."/>
            <person name="Yamada T."/>
            <person name="Nagayasu Y."/>
            <person name="Doi K."/>
            <person name="Kasai Y."/>
            <person name="Jindo T."/>
            <person name="Kobayashi D."/>
            <person name="Shimada A."/>
            <person name="Toyoda A."/>
            <person name="Kuroki Y."/>
            <person name="Fujiyama A."/>
            <person name="Sasaki T."/>
            <person name="Shimizu A."/>
            <person name="Asakawa S."/>
            <person name="Shimizu N."/>
            <person name="Hashimoto S."/>
            <person name="Yang J."/>
            <person name="Lee Y."/>
            <person name="Matsushima K."/>
            <person name="Sugano S."/>
            <person name="Sakaizumi M."/>
            <person name="Narita T."/>
            <person name="Ohishi K."/>
            <person name="Haga S."/>
            <person name="Ohta F."/>
            <person name="Nomoto H."/>
            <person name="Nogata K."/>
            <person name="Morishita T."/>
            <person name="Endo T."/>
            <person name="Shin-I T."/>
            <person name="Takeda H."/>
            <person name="Morishita S."/>
            <person name="Kohara Y."/>
        </authorList>
    </citation>
    <scope>NUCLEOTIDE SEQUENCE [LARGE SCALE GENOMIC DNA]</scope>
    <source>
        <strain>Hd-rR</strain>
    </source>
</reference>
<keyword evidence="3" id="KW-0964">Secreted</keyword>
<evidence type="ECO:0000256" key="2">
    <source>
        <dbReference type="ARBA" id="ARBA00006656"/>
    </source>
</evidence>